<evidence type="ECO:0000313" key="2">
    <source>
        <dbReference type="EMBL" id="ELY38321.1"/>
    </source>
</evidence>
<reference evidence="2 3" key="1">
    <citation type="journal article" date="2014" name="PLoS Genet.">
        <title>Phylogenetically driven sequencing of extremely halophilic archaea reveals strategies for static and dynamic osmo-response.</title>
        <authorList>
            <person name="Becker E.A."/>
            <person name="Seitzer P.M."/>
            <person name="Tritt A."/>
            <person name="Larsen D."/>
            <person name="Krusor M."/>
            <person name="Yao A.I."/>
            <person name="Wu D."/>
            <person name="Madern D."/>
            <person name="Eisen J.A."/>
            <person name="Darling A.E."/>
            <person name="Facciotti M.T."/>
        </authorList>
    </citation>
    <scope>NUCLEOTIDE SEQUENCE [LARGE SCALE GENOMIC DNA]</scope>
    <source>
        <strain evidence="2 3">GA33</strain>
    </source>
</reference>
<protein>
    <submittedName>
        <fullName evidence="2">Uncharacterized protein</fullName>
    </submittedName>
</protein>
<feature type="region of interest" description="Disordered" evidence="1">
    <location>
        <begin position="1"/>
        <end position="23"/>
    </location>
</feature>
<dbReference type="PATRIC" id="fig|1114856.3.peg.3500"/>
<keyword evidence="3" id="KW-1185">Reference proteome</keyword>
<name>L9VMN2_9EURY</name>
<sequence length="89" mass="9764">MGLESHSKLGYRHRPDTGESSFGHPVVTAHYPYGWATVTSVGRRRRSGTRDSRESLGQDRASTLTAASIRAYSGESERAQILFLPAASR</sequence>
<dbReference type="Proteomes" id="UP000011599">
    <property type="component" value="Unassembled WGS sequence"/>
</dbReference>
<evidence type="ECO:0000256" key="1">
    <source>
        <dbReference type="SAM" id="MobiDB-lite"/>
    </source>
</evidence>
<dbReference type="EMBL" id="AOHW01000042">
    <property type="protein sequence ID" value="ELY38321.1"/>
    <property type="molecule type" value="Genomic_DNA"/>
</dbReference>
<comment type="caution">
    <text evidence="2">The sequence shown here is derived from an EMBL/GenBank/DDBJ whole genome shotgun (WGS) entry which is preliminary data.</text>
</comment>
<accession>L9VMN2</accession>
<dbReference type="AlphaFoldDB" id="L9VMN2"/>
<organism evidence="2 3">
    <name type="scientific">Natronorubrum tibetense GA33</name>
    <dbReference type="NCBI Taxonomy" id="1114856"/>
    <lineage>
        <taxon>Archaea</taxon>
        <taxon>Methanobacteriati</taxon>
        <taxon>Methanobacteriota</taxon>
        <taxon>Stenosarchaea group</taxon>
        <taxon>Halobacteria</taxon>
        <taxon>Halobacteriales</taxon>
        <taxon>Natrialbaceae</taxon>
        <taxon>Natronorubrum</taxon>
    </lineage>
</organism>
<evidence type="ECO:0000313" key="3">
    <source>
        <dbReference type="Proteomes" id="UP000011599"/>
    </source>
</evidence>
<feature type="compositionally biased region" description="Basic and acidic residues" evidence="1">
    <location>
        <begin position="48"/>
        <end position="57"/>
    </location>
</feature>
<feature type="region of interest" description="Disordered" evidence="1">
    <location>
        <begin position="41"/>
        <end position="60"/>
    </location>
</feature>
<gene>
    <name evidence="2" type="ORF">C496_16902</name>
</gene>
<proteinExistence type="predicted"/>